<dbReference type="EMBL" id="LXQA010112087">
    <property type="protein sequence ID" value="MCI18854.1"/>
    <property type="molecule type" value="Genomic_DNA"/>
</dbReference>
<evidence type="ECO:0000313" key="2">
    <source>
        <dbReference type="Proteomes" id="UP000265520"/>
    </source>
</evidence>
<comment type="caution">
    <text evidence="1">The sequence shown here is derived from an EMBL/GenBank/DDBJ whole genome shotgun (WGS) entry which is preliminary data.</text>
</comment>
<name>A0A392Q419_9FABA</name>
<reference evidence="1 2" key="1">
    <citation type="journal article" date="2018" name="Front. Plant Sci.">
        <title>Red Clover (Trifolium pratense) and Zigzag Clover (T. medium) - A Picture of Genomic Similarities and Differences.</title>
        <authorList>
            <person name="Dluhosova J."/>
            <person name="Istvanek J."/>
            <person name="Nedelnik J."/>
            <person name="Repkova J."/>
        </authorList>
    </citation>
    <scope>NUCLEOTIDE SEQUENCE [LARGE SCALE GENOMIC DNA]</scope>
    <source>
        <strain evidence="2">cv. 10/8</strain>
        <tissue evidence="1">Leaf</tissue>
    </source>
</reference>
<keyword evidence="2" id="KW-1185">Reference proteome</keyword>
<dbReference type="AlphaFoldDB" id="A0A392Q419"/>
<protein>
    <submittedName>
        <fullName evidence="1">Uncharacterized protein</fullName>
    </submittedName>
</protein>
<sequence length="65" mass="7202">MRQYEEALRCSVFASFSSSGRCPCARYNQKSVIHDFPSLIDLTSTTMAEEVDGDDFSMLGRGSIS</sequence>
<evidence type="ECO:0000313" key="1">
    <source>
        <dbReference type="EMBL" id="MCI18854.1"/>
    </source>
</evidence>
<organism evidence="1 2">
    <name type="scientific">Trifolium medium</name>
    <dbReference type="NCBI Taxonomy" id="97028"/>
    <lineage>
        <taxon>Eukaryota</taxon>
        <taxon>Viridiplantae</taxon>
        <taxon>Streptophyta</taxon>
        <taxon>Embryophyta</taxon>
        <taxon>Tracheophyta</taxon>
        <taxon>Spermatophyta</taxon>
        <taxon>Magnoliopsida</taxon>
        <taxon>eudicotyledons</taxon>
        <taxon>Gunneridae</taxon>
        <taxon>Pentapetalae</taxon>
        <taxon>rosids</taxon>
        <taxon>fabids</taxon>
        <taxon>Fabales</taxon>
        <taxon>Fabaceae</taxon>
        <taxon>Papilionoideae</taxon>
        <taxon>50 kb inversion clade</taxon>
        <taxon>NPAAA clade</taxon>
        <taxon>Hologalegina</taxon>
        <taxon>IRL clade</taxon>
        <taxon>Trifolieae</taxon>
        <taxon>Trifolium</taxon>
    </lineage>
</organism>
<accession>A0A392Q419</accession>
<proteinExistence type="predicted"/>
<dbReference type="Proteomes" id="UP000265520">
    <property type="component" value="Unassembled WGS sequence"/>
</dbReference>